<dbReference type="PANTHER" id="PTHR33823">
    <property type="entry name" value="RNA POLYMERASE-BINDING TRANSCRIPTION FACTOR DKSA-RELATED"/>
    <property type="match status" value="1"/>
</dbReference>
<dbReference type="EMBL" id="BAAAHP010000058">
    <property type="protein sequence ID" value="GAA0932378.1"/>
    <property type="molecule type" value="Genomic_DNA"/>
</dbReference>
<feature type="zinc finger region" description="dksA C4-type" evidence="1">
    <location>
        <begin position="80"/>
        <end position="104"/>
    </location>
</feature>
<evidence type="ECO:0008006" key="4">
    <source>
        <dbReference type="Google" id="ProtNLM"/>
    </source>
</evidence>
<proteinExistence type="predicted"/>
<dbReference type="PROSITE" id="PS51128">
    <property type="entry name" value="ZF_DKSA_2"/>
    <property type="match status" value="1"/>
</dbReference>
<gene>
    <name evidence="2" type="ORF">GCM10009559_21260</name>
</gene>
<comment type="caution">
    <text evidence="2">The sequence shown here is derived from an EMBL/GenBank/DDBJ whole genome shotgun (WGS) entry which is preliminary data.</text>
</comment>
<evidence type="ECO:0000313" key="2">
    <source>
        <dbReference type="EMBL" id="GAA0932378.1"/>
    </source>
</evidence>
<dbReference type="Gene3D" id="1.20.120.910">
    <property type="entry name" value="DksA, coiled-coil domain"/>
    <property type="match status" value="1"/>
</dbReference>
<protein>
    <recommendedName>
        <fullName evidence="4">TraR/DksA family transcriptional regulator</fullName>
    </recommendedName>
</protein>
<dbReference type="SUPFAM" id="SSF109635">
    <property type="entry name" value="DnaK suppressor protein DksA, alpha-hairpin domain"/>
    <property type="match status" value="1"/>
</dbReference>
<sequence>MVLPSPVWSRPSKRPLAAVRAELERQRAFRLEQLAQLGTADEADGALREIRAALADGARKALADIELALARMDEGTYGRCRVCGGVITPAVLTAIPATTLCEACHPARAEGVA</sequence>
<keyword evidence="3" id="KW-1185">Reference proteome</keyword>
<dbReference type="InterPro" id="IPR037187">
    <property type="entry name" value="DnaK_N"/>
</dbReference>
<evidence type="ECO:0000256" key="1">
    <source>
        <dbReference type="PROSITE-ProRule" id="PRU00510"/>
    </source>
</evidence>
<dbReference type="Proteomes" id="UP001499967">
    <property type="component" value="Unassembled WGS sequence"/>
</dbReference>
<dbReference type="PANTHER" id="PTHR33823:SF4">
    <property type="entry name" value="GENERAL STRESS PROTEIN 16O"/>
    <property type="match status" value="1"/>
</dbReference>
<accession>A0ABP4A954</accession>
<name>A0ABP4A954_9PSEU</name>
<reference evidence="3" key="1">
    <citation type="journal article" date="2019" name="Int. J. Syst. Evol. Microbiol.">
        <title>The Global Catalogue of Microorganisms (GCM) 10K type strain sequencing project: providing services to taxonomists for standard genome sequencing and annotation.</title>
        <authorList>
            <consortium name="The Broad Institute Genomics Platform"/>
            <consortium name="The Broad Institute Genome Sequencing Center for Infectious Disease"/>
            <person name="Wu L."/>
            <person name="Ma J."/>
        </authorList>
    </citation>
    <scope>NUCLEOTIDE SEQUENCE [LARGE SCALE GENOMIC DNA]</scope>
    <source>
        <strain evidence="3">JCM 11117</strain>
    </source>
</reference>
<dbReference type="RefSeq" id="WP_343941137.1">
    <property type="nucleotide sequence ID" value="NZ_BAAAHP010000058.1"/>
</dbReference>
<organism evidence="2 3">
    <name type="scientific">Pseudonocardia zijingensis</name>
    <dbReference type="NCBI Taxonomy" id="153376"/>
    <lineage>
        <taxon>Bacteria</taxon>
        <taxon>Bacillati</taxon>
        <taxon>Actinomycetota</taxon>
        <taxon>Actinomycetes</taxon>
        <taxon>Pseudonocardiales</taxon>
        <taxon>Pseudonocardiaceae</taxon>
        <taxon>Pseudonocardia</taxon>
    </lineage>
</organism>
<evidence type="ECO:0000313" key="3">
    <source>
        <dbReference type="Proteomes" id="UP001499967"/>
    </source>
</evidence>